<feature type="binding site" evidence="12">
    <location>
        <position position="233"/>
    </location>
    <ligand>
        <name>Mg(2+)</name>
        <dbReference type="ChEBI" id="CHEBI:18420"/>
        <label>1</label>
    </ligand>
</feature>
<feature type="binding site" evidence="11">
    <location>
        <position position="27"/>
    </location>
    <ligand>
        <name>alpha-D-mannose 1-phosphate</name>
        <dbReference type="ChEBI" id="CHEBI:58409"/>
    </ligand>
</feature>
<evidence type="ECO:0000256" key="7">
    <source>
        <dbReference type="ARBA" id="ARBA00022723"/>
    </source>
</evidence>
<dbReference type="CDD" id="cd02585">
    <property type="entry name" value="HAD_PMM"/>
    <property type="match status" value="1"/>
</dbReference>
<evidence type="ECO:0000256" key="13">
    <source>
        <dbReference type="RuleBase" id="RU361118"/>
    </source>
</evidence>
<name>A0A0N5ARG9_9BILA</name>
<keyword evidence="6 13" id="KW-0963">Cytoplasm</keyword>
<keyword evidence="7 12" id="KW-0479">Metal-binding</keyword>
<comment type="subcellular location">
    <subcellularLocation>
        <location evidence="1 13">Cytoplasm</location>
    </subcellularLocation>
</comment>
<comment type="function">
    <text evidence="13">Involved in the synthesis of the GDP-mannose and dolichol-phosphate-mannose required for a number of critical mannosyl transfer reactions.</text>
</comment>
<evidence type="ECO:0000256" key="8">
    <source>
        <dbReference type="ARBA" id="ARBA00022842"/>
    </source>
</evidence>
<dbReference type="Proteomes" id="UP000046393">
    <property type="component" value="Unplaced"/>
</dbReference>
<evidence type="ECO:0000256" key="6">
    <source>
        <dbReference type="ARBA" id="ARBA00022490"/>
    </source>
</evidence>
<keyword evidence="8 12" id="KW-0460">Magnesium</keyword>
<comment type="similarity">
    <text evidence="3 13">Belongs to the eukaryotic PMM family.</text>
</comment>
<dbReference type="EC" id="5.4.2.8" evidence="5 13"/>
<evidence type="ECO:0000256" key="11">
    <source>
        <dbReference type="PIRSR" id="PIRSR605002-2"/>
    </source>
</evidence>
<dbReference type="SFLD" id="SFLDG01143">
    <property type="entry name" value="C2.B.3:_Phosphomannomutase_Lik"/>
    <property type="match status" value="1"/>
</dbReference>
<dbReference type="GO" id="GO:0005829">
    <property type="term" value="C:cytosol"/>
    <property type="evidence" value="ECO:0007669"/>
    <property type="project" value="TreeGrafter"/>
</dbReference>
<dbReference type="Gene3D" id="3.30.1240.20">
    <property type="match status" value="1"/>
</dbReference>
<dbReference type="AlphaFoldDB" id="A0A0N5ARG9"/>
<comment type="catalytic activity">
    <reaction evidence="13">
        <text>alpha-D-mannose 1-phosphate = D-mannose 6-phosphate</text>
        <dbReference type="Rhea" id="RHEA:11140"/>
        <dbReference type="ChEBI" id="CHEBI:58409"/>
        <dbReference type="ChEBI" id="CHEBI:58735"/>
        <dbReference type="EC" id="5.4.2.8"/>
    </reaction>
</comment>
<protein>
    <recommendedName>
        <fullName evidence="5 13">Phosphomannomutase</fullName>
        <ecNumber evidence="5 13">5.4.2.8</ecNumber>
    </recommendedName>
</protein>
<dbReference type="InterPro" id="IPR005002">
    <property type="entry name" value="PMM"/>
</dbReference>
<evidence type="ECO:0000256" key="12">
    <source>
        <dbReference type="PIRSR" id="PIRSR605002-3"/>
    </source>
</evidence>
<feature type="active site" description="Nucleophile" evidence="10">
    <location>
        <position position="18"/>
    </location>
</feature>
<dbReference type="PANTHER" id="PTHR10466:SF0">
    <property type="entry name" value="PHOSPHOMANNOMUTASE"/>
    <property type="match status" value="1"/>
</dbReference>
<dbReference type="GO" id="GO:0009298">
    <property type="term" value="P:GDP-mannose biosynthetic process"/>
    <property type="evidence" value="ECO:0007669"/>
    <property type="project" value="UniProtKB-UniPathway"/>
</dbReference>
<feature type="binding site" evidence="12">
    <location>
        <position position="20"/>
    </location>
    <ligand>
        <name>Mg(2+)</name>
        <dbReference type="ChEBI" id="CHEBI:18420"/>
        <label>1</label>
    </ligand>
</feature>
<dbReference type="WBParaSite" id="SMUV_0000731701-mRNA-1">
    <property type="protein sequence ID" value="SMUV_0000731701-mRNA-1"/>
    <property type="gene ID" value="SMUV_0000731701"/>
</dbReference>
<dbReference type="Gene3D" id="3.40.50.1000">
    <property type="entry name" value="HAD superfamily/HAD-like"/>
    <property type="match status" value="1"/>
</dbReference>
<feature type="binding site" evidence="11">
    <location>
        <position position="132"/>
    </location>
    <ligand>
        <name>alpha-D-mannose 1-phosphate</name>
        <dbReference type="ChEBI" id="CHEBI:58409"/>
    </ligand>
</feature>
<proteinExistence type="inferred from homology"/>
<dbReference type="SFLD" id="SFLDG01140">
    <property type="entry name" value="C2.B:_Phosphomannomutase_and_P"/>
    <property type="match status" value="1"/>
</dbReference>
<dbReference type="SUPFAM" id="SSF56784">
    <property type="entry name" value="HAD-like"/>
    <property type="match status" value="1"/>
</dbReference>
<evidence type="ECO:0000313" key="14">
    <source>
        <dbReference type="Proteomes" id="UP000046393"/>
    </source>
</evidence>
<evidence type="ECO:0000256" key="3">
    <source>
        <dbReference type="ARBA" id="ARBA00009736"/>
    </source>
</evidence>
<dbReference type="GO" id="GO:0046872">
    <property type="term" value="F:metal ion binding"/>
    <property type="evidence" value="ECO:0007669"/>
    <property type="project" value="UniProtKB-KW"/>
</dbReference>
<reference evidence="15" key="1">
    <citation type="submission" date="2017-02" db="UniProtKB">
        <authorList>
            <consortium name="WormBaseParasite"/>
        </authorList>
    </citation>
    <scope>IDENTIFICATION</scope>
</reference>
<dbReference type="InterPro" id="IPR023214">
    <property type="entry name" value="HAD_sf"/>
</dbReference>
<keyword evidence="14" id="KW-1185">Reference proteome</keyword>
<dbReference type="SFLD" id="SFLDS00003">
    <property type="entry name" value="Haloacid_Dehalogenase"/>
    <property type="match status" value="1"/>
</dbReference>
<dbReference type="InterPro" id="IPR043169">
    <property type="entry name" value="PMM_cap"/>
</dbReference>
<evidence type="ECO:0000256" key="9">
    <source>
        <dbReference type="ARBA" id="ARBA00023235"/>
    </source>
</evidence>
<keyword evidence="9 13" id="KW-0413">Isomerase</keyword>
<dbReference type="InterPro" id="IPR036412">
    <property type="entry name" value="HAD-like_sf"/>
</dbReference>
<dbReference type="UniPathway" id="UPA00126">
    <property type="reaction ID" value="UER00424"/>
</dbReference>
<feature type="binding site" evidence="11">
    <location>
        <position position="190"/>
    </location>
    <ligand>
        <name>alpha-D-mannose 1-phosphate</name>
        <dbReference type="ChEBI" id="CHEBI:58409"/>
    </ligand>
</feature>
<evidence type="ECO:0000256" key="4">
    <source>
        <dbReference type="ARBA" id="ARBA00011738"/>
    </source>
</evidence>
<dbReference type="GO" id="GO:0006487">
    <property type="term" value="P:protein N-linked glycosylation"/>
    <property type="evidence" value="ECO:0007669"/>
    <property type="project" value="TreeGrafter"/>
</dbReference>
<dbReference type="NCBIfam" id="TIGR01484">
    <property type="entry name" value="HAD-SF-IIB"/>
    <property type="match status" value="1"/>
</dbReference>
<evidence type="ECO:0000256" key="5">
    <source>
        <dbReference type="ARBA" id="ARBA00012730"/>
    </source>
</evidence>
<dbReference type="STRING" id="451379.A0A0N5ARG9"/>
<dbReference type="GO" id="GO:0006013">
    <property type="term" value="P:mannose metabolic process"/>
    <property type="evidence" value="ECO:0007669"/>
    <property type="project" value="TreeGrafter"/>
</dbReference>
<feature type="binding site" evidence="11">
    <location>
        <position position="188"/>
    </location>
    <ligand>
        <name>alpha-D-mannose 1-phosphate</name>
        <dbReference type="ChEBI" id="CHEBI:58409"/>
    </ligand>
</feature>
<evidence type="ECO:0000313" key="15">
    <source>
        <dbReference type="WBParaSite" id="SMUV_0000731701-mRNA-1"/>
    </source>
</evidence>
<dbReference type="FunFam" id="3.30.1240.20:FF:000001">
    <property type="entry name" value="Phosphomannomutase"/>
    <property type="match status" value="1"/>
</dbReference>
<sequence>MSKSITEMCKKGTILLFDVDGTLTPPRRKIESGLREYLLEVRKQIPLGVVGGSDIAKVVEQLGDSLDDVLQRFDYVFAENGCVGYCKGNAYPVQSIKEVVGEERLQHLINFTLRSFSEIVLPVKRGTFIEFRNGMLNLSPIGRSCSLSERIVFADYDKKHGIRAAFVEKLKKFTEGWGLTIAIGGQISIDVFPNGWDKTFCLQYLKGFSTIHFFGDKTSLGGNDYEIYNSPLTIGHSVKDPEDTRKQVAELLSSLEQSRN</sequence>
<dbReference type="SFLD" id="SFLDF00445">
    <property type="entry name" value="alpha-phosphomannomutase"/>
    <property type="match status" value="1"/>
</dbReference>
<evidence type="ECO:0000256" key="2">
    <source>
        <dbReference type="ARBA" id="ARBA00004699"/>
    </source>
</evidence>
<feature type="binding site" evidence="11">
    <location>
        <position position="143"/>
    </location>
    <ligand>
        <name>alpha-D-mannose 1-phosphate</name>
        <dbReference type="ChEBI" id="CHEBI:58409"/>
    </ligand>
</feature>
<dbReference type="Pfam" id="PF03332">
    <property type="entry name" value="PMM"/>
    <property type="match status" value="1"/>
</dbReference>
<dbReference type="GO" id="GO:0004615">
    <property type="term" value="F:phosphomannomutase activity"/>
    <property type="evidence" value="ECO:0007669"/>
    <property type="project" value="UniProtKB-EC"/>
</dbReference>
<comment type="cofactor">
    <cofactor evidence="12">
        <name>Mg(2+)</name>
        <dbReference type="ChEBI" id="CHEBI:18420"/>
    </cofactor>
</comment>
<organism evidence="14 15">
    <name type="scientific">Syphacia muris</name>
    <dbReference type="NCBI Taxonomy" id="451379"/>
    <lineage>
        <taxon>Eukaryota</taxon>
        <taxon>Metazoa</taxon>
        <taxon>Ecdysozoa</taxon>
        <taxon>Nematoda</taxon>
        <taxon>Chromadorea</taxon>
        <taxon>Rhabditida</taxon>
        <taxon>Spirurina</taxon>
        <taxon>Oxyuridomorpha</taxon>
        <taxon>Oxyuroidea</taxon>
        <taxon>Oxyuridae</taxon>
        <taxon>Syphacia</taxon>
    </lineage>
</organism>
<evidence type="ECO:0000256" key="1">
    <source>
        <dbReference type="ARBA" id="ARBA00004496"/>
    </source>
</evidence>
<feature type="active site" description="Proton donor/acceptor" evidence="10">
    <location>
        <position position="20"/>
    </location>
</feature>
<evidence type="ECO:0000256" key="10">
    <source>
        <dbReference type="PIRSR" id="PIRSR605002-1"/>
    </source>
</evidence>
<feature type="binding site" evidence="12">
    <location>
        <position position="216"/>
    </location>
    <ligand>
        <name>Mg(2+)</name>
        <dbReference type="ChEBI" id="CHEBI:18420"/>
        <label>1</label>
    </ligand>
</feature>
<feature type="binding site" evidence="12">
    <location>
        <position position="18"/>
    </location>
    <ligand>
        <name>Mg(2+)</name>
        <dbReference type="ChEBI" id="CHEBI:18420"/>
        <label>1</label>
    </ligand>
</feature>
<comment type="pathway">
    <text evidence="2 13">Nucleotide-sugar biosynthesis; GDP-alpha-D-mannose biosynthesis; alpha-D-mannose 1-phosphate from D-fructose 6-phosphate: step 2/2.</text>
</comment>
<feature type="binding site" evidence="11">
    <location>
        <position position="150"/>
    </location>
    <ligand>
        <name>alpha-D-mannose 1-phosphate</name>
        <dbReference type="ChEBI" id="CHEBI:58409"/>
    </ligand>
</feature>
<comment type="subunit">
    <text evidence="4 13">Homodimer.</text>
</comment>
<accession>A0A0N5ARG9</accession>
<dbReference type="InterPro" id="IPR006379">
    <property type="entry name" value="HAD-SF_hydro_IIB"/>
</dbReference>
<feature type="binding site" evidence="12">
    <location>
        <position position="228"/>
    </location>
    <ligand>
        <name>Mg(2+)</name>
        <dbReference type="ChEBI" id="CHEBI:18420"/>
        <label>1</label>
    </ligand>
</feature>
<dbReference type="PANTHER" id="PTHR10466">
    <property type="entry name" value="PHOSPHOMANNOMUTASE"/>
    <property type="match status" value="1"/>
</dbReference>